<feature type="transmembrane region" description="Helical" evidence="6">
    <location>
        <begin position="147"/>
        <end position="169"/>
    </location>
</feature>
<evidence type="ECO:0000256" key="4">
    <source>
        <dbReference type="ARBA" id="ARBA00022989"/>
    </source>
</evidence>
<dbReference type="PANTHER" id="PTHR23505">
    <property type="entry name" value="SPINSTER"/>
    <property type="match status" value="1"/>
</dbReference>
<evidence type="ECO:0000256" key="2">
    <source>
        <dbReference type="ARBA" id="ARBA00022448"/>
    </source>
</evidence>
<keyword evidence="2" id="KW-0813">Transport</keyword>
<dbReference type="InterPro" id="IPR044770">
    <property type="entry name" value="MFS_spinster-like"/>
</dbReference>
<keyword evidence="4 6" id="KW-1133">Transmembrane helix</keyword>
<evidence type="ECO:0000313" key="9">
    <source>
        <dbReference type="Proteomes" id="UP000265882"/>
    </source>
</evidence>
<evidence type="ECO:0000256" key="1">
    <source>
        <dbReference type="ARBA" id="ARBA00004141"/>
    </source>
</evidence>
<feature type="domain" description="Major facilitator superfamily (MFS) profile" evidence="7">
    <location>
        <begin position="21"/>
        <end position="416"/>
    </location>
</feature>
<dbReference type="Gene3D" id="1.20.1250.20">
    <property type="entry name" value="MFS general substrate transporter like domains"/>
    <property type="match status" value="1"/>
</dbReference>
<gene>
    <name evidence="8" type="ORF">C4520_14270</name>
</gene>
<feature type="transmembrane region" description="Helical" evidence="6">
    <location>
        <begin position="392"/>
        <end position="414"/>
    </location>
</feature>
<evidence type="ECO:0000256" key="5">
    <source>
        <dbReference type="ARBA" id="ARBA00023136"/>
    </source>
</evidence>
<reference evidence="8 9" key="1">
    <citation type="journal article" date="2017" name="ISME J.">
        <title>Energy and carbon metabolisms in a deep terrestrial subsurface fluid microbial community.</title>
        <authorList>
            <person name="Momper L."/>
            <person name="Jungbluth S.P."/>
            <person name="Lee M.D."/>
            <person name="Amend J.P."/>
        </authorList>
    </citation>
    <scope>NUCLEOTIDE SEQUENCE [LARGE SCALE GENOMIC DNA]</scope>
    <source>
        <strain evidence="8">SURF_5</strain>
    </source>
</reference>
<evidence type="ECO:0000313" key="8">
    <source>
        <dbReference type="EMBL" id="RJP18596.1"/>
    </source>
</evidence>
<evidence type="ECO:0000259" key="7">
    <source>
        <dbReference type="PROSITE" id="PS50850"/>
    </source>
</evidence>
<protein>
    <submittedName>
        <fullName evidence="8">MFS transporter</fullName>
    </submittedName>
</protein>
<dbReference type="InterPro" id="IPR036259">
    <property type="entry name" value="MFS_trans_sf"/>
</dbReference>
<comment type="caution">
    <text evidence="8">The sequence shown here is derived from an EMBL/GenBank/DDBJ whole genome shotgun (WGS) entry which is preliminary data.</text>
</comment>
<dbReference type="InterPro" id="IPR011701">
    <property type="entry name" value="MFS"/>
</dbReference>
<comment type="subcellular location">
    <subcellularLocation>
        <location evidence="1">Membrane</location>
        <topology evidence="1">Multi-pass membrane protein</topology>
    </subcellularLocation>
</comment>
<dbReference type="GO" id="GO:0016020">
    <property type="term" value="C:membrane"/>
    <property type="evidence" value="ECO:0007669"/>
    <property type="project" value="UniProtKB-SubCell"/>
</dbReference>
<feature type="transmembrane region" description="Helical" evidence="6">
    <location>
        <begin position="329"/>
        <end position="352"/>
    </location>
</feature>
<feature type="transmembrane region" description="Helical" evidence="6">
    <location>
        <begin position="175"/>
        <end position="194"/>
    </location>
</feature>
<dbReference type="PANTHER" id="PTHR23505:SF79">
    <property type="entry name" value="PROTEIN SPINSTER"/>
    <property type="match status" value="1"/>
</dbReference>
<feature type="transmembrane region" description="Helical" evidence="6">
    <location>
        <begin position="364"/>
        <end position="386"/>
    </location>
</feature>
<feature type="transmembrane region" description="Helical" evidence="6">
    <location>
        <begin position="17"/>
        <end position="35"/>
    </location>
</feature>
<feature type="transmembrane region" description="Helical" evidence="6">
    <location>
        <begin position="232"/>
        <end position="258"/>
    </location>
</feature>
<dbReference type="AlphaFoldDB" id="A0A3A4NK76"/>
<dbReference type="EMBL" id="QZKU01000099">
    <property type="protein sequence ID" value="RJP18596.1"/>
    <property type="molecule type" value="Genomic_DNA"/>
</dbReference>
<dbReference type="PROSITE" id="PS50850">
    <property type="entry name" value="MFS"/>
    <property type="match status" value="1"/>
</dbReference>
<dbReference type="GO" id="GO:0022857">
    <property type="term" value="F:transmembrane transporter activity"/>
    <property type="evidence" value="ECO:0007669"/>
    <property type="project" value="InterPro"/>
</dbReference>
<dbReference type="CDD" id="cd17328">
    <property type="entry name" value="MFS_spinster_like"/>
    <property type="match status" value="1"/>
</dbReference>
<feature type="transmembrane region" description="Helical" evidence="6">
    <location>
        <begin position="302"/>
        <end position="323"/>
    </location>
</feature>
<dbReference type="Proteomes" id="UP000265882">
    <property type="component" value="Unassembled WGS sequence"/>
</dbReference>
<name>A0A3A4NK76_ABYX5</name>
<dbReference type="Pfam" id="PF07690">
    <property type="entry name" value="MFS_1"/>
    <property type="match status" value="1"/>
</dbReference>
<evidence type="ECO:0000256" key="3">
    <source>
        <dbReference type="ARBA" id="ARBA00022692"/>
    </source>
</evidence>
<feature type="transmembrane region" description="Helical" evidence="6">
    <location>
        <begin position="56"/>
        <end position="74"/>
    </location>
</feature>
<dbReference type="InterPro" id="IPR020846">
    <property type="entry name" value="MFS_dom"/>
</dbReference>
<proteinExistence type="predicted"/>
<feature type="transmembrane region" description="Helical" evidence="6">
    <location>
        <begin position="270"/>
        <end position="290"/>
    </location>
</feature>
<accession>A0A3A4NK76</accession>
<sequence>MTSEASTKAQSITPGRMAHITLAILFVMNLLNYIDRSVLNGMLPLIKDEWALSDRALGMLVSAFIFTYMIFSPLFGWLGDRYARKWIAGAGVAGWSITTAASALAQNFAQLFGFRLLLGVGEASYSTTAPTIITDLYPRESRSKMLAFFYVAIPVGFALGYILGGALGVRFGWRPAFLIVGLPGLLMALAITFIREPVRGQSEAVSEEELAQYLKTKLPLKAYFDLAHIPSYVFDTIGMTLMTFVTGGLAAWMPTYFYRVRGLSLQNADLYFGIATLAAGIIGTFFGGWLADRLQKRWESAYFLVSGAGLLLSVPCAIIALTARTPLVYWQAVFWAEFFLFVNTGPSNAIIINVTMPKMRVTAFALNIFFIHALGDVISPVLVGWVSDLTNLHFALLAIMPIVMALSAAAYLMGARHLVRDSERVLERIRTSS</sequence>
<keyword evidence="5 6" id="KW-0472">Membrane</keyword>
<evidence type="ECO:0000256" key="6">
    <source>
        <dbReference type="SAM" id="Phobius"/>
    </source>
</evidence>
<dbReference type="SUPFAM" id="SSF103473">
    <property type="entry name" value="MFS general substrate transporter"/>
    <property type="match status" value="1"/>
</dbReference>
<keyword evidence="3 6" id="KW-0812">Transmembrane</keyword>
<organism evidence="8 9">
    <name type="scientific">Abyssobacteria bacterium (strain SURF_5)</name>
    <dbReference type="NCBI Taxonomy" id="2093360"/>
    <lineage>
        <taxon>Bacteria</taxon>
        <taxon>Pseudomonadati</taxon>
        <taxon>Candidatus Hydrogenedentota</taxon>
        <taxon>Candidatus Abyssobacteria</taxon>
    </lineage>
</organism>